<evidence type="ECO:0000256" key="1">
    <source>
        <dbReference type="SAM" id="SignalP"/>
    </source>
</evidence>
<proteinExistence type="predicted"/>
<comment type="caution">
    <text evidence="2">The sequence shown here is derived from an EMBL/GenBank/DDBJ whole genome shotgun (WGS) entry which is preliminary data.</text>
</comment>
<dbReference type="InterPro" id="IPR011467">
    <property type="entry name" value="DUF1573"/>
</dbReference>
<evidence type="ECO:0008006" key="4">
    <source>
        <dbReference type="Google" id="ProtNLM"/>
    </source>
</evidence>
<dbReference type="AlphaFoldDB" id="A0A2W5EXH7"/>
<dbReference type="PANTHER" id="PTHR37833">
    <property type="entry name" value="LIPOPROTEIN-RELATED"/>
    <property type="match status" value="1"/>
</dbReference>
<keyword evidence="1" id="KW-0732">Signal</keyword>
<gene>
    <name evidence="2" type="ORF">DI598_10510</name>
</gene>
<accession>A0A2W5EXH7</accession>
<reference evidence="2 3" key="1">
    <citation type="submission" date="2017-11" db="EMBL/GenBank/DDBJ databases">
        <title>Infants hospitalized years apart are colonized by the same room-sourced microbial strains.</title>
        <authorList>
            <person name="Brooks B."/>
            <person name="Olm M.R."/>
            <person name="Firek B.A."/>
            <person name="Baker R."/>
            <person name="Thomas B.C."/>
            <person name="Morowitz M.J."/>
            <person name="Banfield J.F."/>
        </authorList>
    </citation>
    <scope>NUCLEOTIDE SEQUENCE [LARGE SCALE GENOMIC DNA]</scope>
    <source>
        <strain evidence="2">S2_009_000_R2_76</strain>
    </source>
</reference>
<evidence type="ECO:0000313" key="2">
    <source>
        <dbReference type="EMBL" id="PZP47918.1"/>
    </source>
</evidence>
<name>A0A2W5EXH7_9SPHI</name>
<organism evidence="2 3">
    <name type="scientific">Pseudopedobacter saltans</name>
    <dbReference type="NCBI Taxonomy" id="151895"/>
    <lineage>
        <taxon>Bacteria</taxon>
        <taxon>Pseudomonadati</taxon>
        <taxon>Bacteroidota</taxon>
        <taxon>Sphingobacteriia</taxon>
        <taxon>Sphingobacteriales</taxon>
        <taxon>Sphingobacteriaceae</taxon>
        <taxon>Pseudopedobacter</taxon>
    </lineage>
</organism>
<dbReference type="Proteomes" id="UP000249645">
    <property type="component" value="Unassembled WGS sequence"/>
</dbReference>
<dbReference type="Gene3D" id="2.60.40.10">
    <property type="entry name" value="Immunoglobulins"/>
    <property type="match status" value="1"/>
</dbReference>
<dbReference type="EMBL" id="QFOI01000177">
    <property type="protein sequence ID" value="PZP47918.1"/>
    <property type="molecule type" value="Genomic_DNA"/>
</dbReference>
<sequence>MKRIVDAVFLFLGLFLFQSAFAQKAVMPLVQAPKDASQYVEIDDADHDFGNIQFKKAVDYRVHVQNISKDTITLANVQVSCGCTIPEWKRGPYAPRDTFSIKVSFNGYADGKFVRTLTLLFNDKEKSNIVKVLTFRGVGFEKLPVAVDYGNDGIDDIDDIDAMASTKKIVKDLKESRRNRYYSTKIR</sequence>
<feature type="chain" id="PRO_5016093380" description="DUF1573 domain-containing protein" evidence="1">
    <location>
        <begin position="23"/>
        <end position="187"/>
    </location>
</feature>
<evidence type="ECO:0000313" key="3">
    <source>
        <dbReference type="Proteomes" id="UP000249645"/>
    </source>
</evidence>
<dbReference type="Pfam" id="PF07610">
    <property type="entry name" value="DUF1573"/>
    <property type="match status" value="1"/>
</dbReference>
<dbReference type="PANTHER" id="PTHR37833:SF1">
    <property type="entry name" value="SIGNAL PEPTIDE PROTEIN"/>
    <property type="match status" value="1"/>
</dbReference>
<dbReference type="InterPro" id="IPR013783">
    <property type="entry name" value="Ig-like_fold"/>
</dbReference>
<feature type="signal peptide" evidence="1">
    <location>
        <begin position="1"/>
        <end position="22"/>
    </location>
</feature>
<protein>
    <recommendedName>
        <fullName evidence="4">DUF1573 domain-containing protein</fullName>
    </recommendedName>
</protein>